<protein>
    <submittedName>
        <fullName evidence="2">Uncharacterized protein</fullName>
    </submittedName>
</protein>
<organism evidence="2 3">
    <name type="scientific">Dreissena polymorpha</name>
    <name type="common">Zebra mussel</name>
    <name type="synonym">Mytilus polymorpha</name>
    <dbReference type="NCBI Taxonomy" id="45954"/>
    <lineage>
        <taxon>Eukaryota</taxon>
        <taxon>Metazoa</taxon>
        <taxon>Spiralia</taxon>
        <taxon>Lophotrochozoa</taxon>
        <taxon>Mollusca</taxon>
        <taxon>Bivalvia</taxon>
        <taxon>Autobranchia</taxon>
        <taxon>Heteroconchia</taxon>
        <taxon>Euheterodonta</taxon>
        <taxon>Imparidentia</taxon>
        <taxon>Neoheterodontei</taxon>
        <taxon>Myida</taxon>
        <taxon>Dreissenoidea</taxon>
        <taxon>Dreissenidae</taxon>
        <taxon>Dreissena</taxon>
    </lineage>
</organism>
<reference evidence="2" key="2">
    <citation type="submission" date="2020-11" db="EMBL/GenBank/DDBJ databases">
        <authorList>
            <person name="McCartney M.A."/>
            <person name="Auch B."/>
            <person name="Kono T."/>
            <person name="Mallez S."/>
            <person name="Becker A."/>
            <person name="Gohl D.M."/>
            <person name="Silverstein K.A.T."/>
            <person name="Koren S."/>
            <person name="Bechman K.B."/>
            <person name="Herman A."/>
            <person name="Abrahante J.E."/>
            <person name="Garbe J."/>
        </authorList>
    </citation>
    <scope>NUCLEOTIDE SEQUENCE</scope>
    <source>
        <strain evidence="2">Duluth1</strain>
        <tissue evidence="2">Whole animal</tissue>
    </source>
</reference>
<evidence type="ECO:0000256" key="1">
    <source>
        <dbReference type="SAM" id="Phobius"/>
    </source>
</evidence>
<name>A0A9D4J298_DREPO</name>
<evidence type="ECO:0000313" key="3">
    <source>
        <dbReference type="Proteomes" id="UP000828390"/>
    </source>
</evidence>
<sequence length="112" mass="12225">MWNALMEHGSIWSASVLIPTTYQKHGTTALNACPFFQNSTHADAQRTRAWLSAATVSAPGEAGSTLGVSVYIIFVCGAWGACVCIQFFSDVLKQYLVYLSSNQRMVARTSEK</sequence>
<reference evidence="2" key="1">
    <citation type="journal article" date="2019" name="bioRxiv">
        <title>The Genome of the Zebra Mussel, Dreissena polymorpha: A Resource for Invasive Species Research.</title>
        <authorList>
            <person name="McCartney M.A."/>
            <person name="Auch B."/>
            <person name="Kono T."/>
            <person name="Mallez S."/>
            <person name="Zhang Y."/>
            <person name="Obille A."/>
            <person name="Becker A."/>
            <person name="Abrahante J.E."/>
            <person name="Garbe J."/>
            <person name="Badalamenti J.P."/>
            <person name="Herman A."/>
            <person name="Mangelson H."/>
            <person name="Liachko I."/>
            <person name="Sullivan S."/>
            <person name="Sone E.D."/>
            <person name="Koren S."/>
            <person name="Silverstein K.A.T."/>
            <person name="Beckman K.B."/>
            <person name="Gohl D.M."/>
        </authorList>
    </citation>
    <scope>NUCLEOTIDE SEQUENCE</scope>
    <source>
        <strain evidence="2">Duluth1</strain>
        <tissue evidence="2">Whole animal</tissue>
    </source>
</reference>
<dbReference type="AlphaFoldDB" id="A0A9D4J298"/>
<keyword evidence="3" id="KW-1185">Reference proteome</keyword>
<dbReference type="Proteomes" id="UP000828390">
    <property type="component" value="Unassembled WGS sequence"/>
</dbReference>
<keyword evidence="1" id="KW-0812">Transmembrane</keyword>
<proteinExistence type="predicted"/>
<accession>A0A9D4J298</accession>
<comment type="caution">
    <text evidence="2">The sequence shown here is derived from an EMBL/GenBank/DDBJ whole genome shotgun (WGS) entry which is preliminary data.</text>
</comment>
<dbReference type="EMBL" id="JAIWYP010000007">
    <property type="protein sequence ID" value="KAH3793128.1"/>
    <property type="molecule type" value="Genomic_DNA"/>
</dbReference>
<evidence type="ECO:0000313" key="2">
    <source>
        <dbReference type="EMBL" id="KAH3793128.1"/>
    </source>
</evidence>
<gene>
    <name evidence="2" type="ORF">DPMN_146633</name>
</gene>
<keyword evidence="1" id="KW-0472">Membrane</keyword>
<feature type="transmembrane region" description="Helical" evidence="1">
    <location>
        <begin position="68"/>
        <end position="88"/>
    </location>
</feature>
<keyword evidence="1" id="KW-1133">Transmembrane helix</keyword>